<keyword evidence="9" id="KW-1185">Reference proteome</keyword>
<comment type="subcellular location">
    <subcellularLocation>
        <location evidence="1">Cell membrane</location>
        <topology evidence="1">Single-pass membrane protein</topology>
    </subcellularLocation>
    <subcellularLocation>
        <location evidence="7">Cell membrane</location>
        <topology evidence="7">Single-pass type II membrane protein</topology>
    </subcellularLocation>
</comment>
<dbReference type="Proteomes" id="UP000486602">
    <property type="component" value="Unassembled WGS sequence"/>
</dbReference>
<dbReference type="PANTHER" id="PTHR30558:SF3">
    <property type="entry name" value="BIOPOLYMER TRANSPORT PROTEIN EXBD-RELATED"/>
    <property type="match status" value="1"/>
</dbReference>
<sequence>MYHRAIPSINAGSMADIAFLLLVFFLVTTTLDQDLGIKTVLPPINPEANPSPRGDQNVLEILINGADELMIEGERKNFADIKSEVRNFYTNPDERSDLPRLKLITPALCKENLGKTSNAHLNSSKSWNAWKTRLESTELIGPFKELPKNAVISLQNDRSTSYATYILVQNELNAGLNALRNECSEKHFGMPYGELDENNPEDRLKIRAIRMAFPRRISEAEPVALEP</sequence>
<evidence type="ECO:0000256" key="5">
    <source>
        <dbReference type="ARBA" id="ARBA00022989"/>
    </source>
</evidence>
<organism evidence="8 9">
    <name type="scientific">Cryomorpha ignava</name>
    <dbReference type="NCBI Taxonomy" id="101383"/>
    <lineage>
        <taxon>Bacteria</taxon>
        <taxon>Pseudomonadati</taxon>
        <taxon>Bacteroidota</taxon>
        <taxon>Flavobacteriia</taxon>
        <taxon>Flavobacteriales</taxon>
        <taxon>Cryomorphaceae</taxon>
        <taxon>Cryomorpha</taxon>
    </lineage>
</organism>
<keyword evidence="4 7" id="KW-0812">Transmembrane</keyword>
<dbReference type="GO" id="GO:0005886">
    <property type="term" value="C:plasma membrane"/>
    <property type="evidence" value="ECO:0007669"/>
    <property type="project" value="UniProtKB-SubCell"/>
</dbReference>
<keyword evidence="7" id="KW-0653">Protein transport</keyword>
<evidence type="ECO:0000256" key="3">
    <source>
        <dbReference type="ARBA" id="ARBA00022475"/>
    </source>
</evidence>
<evidence type="ECO:0000256" key="7">
    <source>
        <dbReference type="RuleBase" id="RU003879"/>
    </source>
</evidence>
<name>A0A7K3WT65_9FLAO</name>
<evidence type="ECO:0000256" key="4">
    <source>
        <dbReference type="ARBA" id="ARBA00022692"/>
    </source>
</evidence>
<evidence type="ECO:0000256" key="1">
    <source>
        <dbReference type="ARBA" id="ARBA00004162"/>
    </source>
</evidence>
<dbReference type="PANTHER" id="PTHR30558">
    <property type="entry name" value="EXBD MEMBRANE COMPONENT OF PMF-DRIVEN MACROMOLECULE IMPORT SYSTEM"/>
    <property type="match status" value="1"/>
</dbReference>
<dbReference type="RefSeq" id="WP_163285247.1">
    <property type="nucleotide sequence ID" value="NZ_JAAGVY010000016.1"/>
</dbReference>
<protein>
    <submittedName>
        <fullName evidence="8">Biopolymer transporter ExbD</fullName>
    </submittedName>
</protein>
<accession>A0A7K3WT65</accession>
<keyword evidence="3" id="KW-1003">Cell membrane</keyword>
<dbReference type="GO" id="GO:0022857">
    <property type="term" value="F:transmembrane transporter activity"/>
    <property type="evidence" value="ECO:0007669"/>
    <property type="project" value="InterPro"/>
</dbReference>
<gene>
    <name evidence="8" type="ORF">G3O08_10115</name>
</gene>
<dbReference type="GO" id="GO:0015031">
    <property type="term" value="P:protein transport"/>
    <property type="evidence" value="ECO:0007669"/>
    <property type="project" value="UniProtKB-KW"/>
</dbReference>
<evidence type="ECO:0000256" key="2">
    <source>
        <dbReference type="ARBA" id="ARBA00005811"/>
    </source>
</evidence>
<comment type="similarity">
    <text evidence="2 7">Belongs to the ExbD/TolR family.</text>
</comment>
<keyword evidence="5" id="KW-1133">Transmembrane helix</keyword>
<proteinExistence type="inferred from homology"/>
<dbReference type="Pfam" id="PF02472">
    <property type="entry name" value="ExbD"/>
    <property type="match status" value="1"/>
</dbReference>
<dbReference type="EMBL" id="JAAGVY010000016">
    <property type="protein sequence ID" value="NEN23855.1"/>
    <property type="molecule type" value="Genomic_DNA"/>
</dbReference>
<dbReference type="InterPro" id="IPR003400">
    <property type="entry name" value="ExbD"/>
</dbReference>
<comment type="caution">
    <text evidence="8">The sequence shown here is derived from an EMBL/GenBank/DDBJ whole genome shotgun (WGS) entry which is preliminary data.</text>
</comment>
<evidence type="ECO:0000313" key="9">
    <source>
        <dbReference type="Proteomes" id="UP000486602"/>
    </source>
</evidence>
<reference evidence="8 9" key="1">
    <citation type="submission" date="2020-02" db="EMBL/GenBank/DDBJ databases">
        <title>Out from the shadows clarifying the taxonomy of the family Cryomorphaceae and related taxa by utilizing the GTDB taxonomic framework.</title>
        <authorList>
            <person name="Bowman J.P."/>
        </authorList>
    </citation>
    <scope>NUCLEOTIDE SEQUENCE [LARGE SCALE GENOMIC DNA]</scope>
    <source>
        <strain evidence="8 9">QSSC 1-22</strain>
    </source>
</reference>
<evidence type="ECO:0000313" key="8">
    <source>
        <dbReference type="EMBL" id="NEN23855.1"/>
    </source>
</evidence>
<dbReference type="AlphaFoldDB" id="A0A7K3WT65"/>
<evidence type="ECO:0000256" key="6">
    <source>
        <dbReference type="ARBA" id="ARBA00023136"/>
    </source>
</evidence>
<keyword evidence="6" id="KW-0472">Membrane</keyword>
<keyword evidence="7" id="KW-0813">Transport</keyword>